<evidence type="ECO:0000313" key="3">
    <source>
        <dbReference type="Proteomes" id="UP000765509"/>
    </source>
</evidence>
<sequence>MKSTIIQTSNQKDKGVPCQKEGGKQGKSPSTFYQKASSQPTSPKRQDEKENKLEETIFPELQDSKNQKIFHGKYLQNGQNLYGIQ</sequence>
<feature type="compositionally biased region" description="Polar residues" evidence="1">
    <location>
        <begin position="1"/>
        <end position="10"/>
    </location>
</feature>
<feature type="region of interest" description="Disordered" evidence="1">
    <location>
        <begin position="1"/>
        <end position="51"/>
    </location>
</feature>
<feature type="compositionally biased region" description="Polar residues" evidence="1">
    <location>
        <begin position="27"/>
        <end position="43"/>
    </location>
</feature>
<dbReference type="EMBL" id="AVOT02006125">
    <property type="protein sequence ID" value="MBW0480827.1"/>
    <property type="molecule type" value="Genomic_DNA"/>
</dbReference>
<accession>A0A9Q3CDP2</accession>
<protein>
    <submittedName>
        <fullName evidence="2">Uncharacterized protein</fullName>
    </submittedName>
</protein>
<keyword evidence="3" id="KW-1185">Reference proteome</keyword>
<dbReference type="Proteomes" id="UP000765509">
    <property type="component" value="Unassembled WGS sequence"/>
</dbReference>
<reference evidence="2" key="1">
    <citation type="submission" date="2021-03" db="EMBL/GenBank/DDBJ databases">
        <title>Draft genome sequence of rust myrtle Austropuccinia psidii MF-1, a brazilian biotype.</title>
        <authorList>
            <person name="Quecine M.C."/>
            <person name="Pachon D.M.R."/>
            <person name="Bonatelli M.L."/>
            <person name="Correr F.H."/>
            <person name="Franceschini L.M."/>
            <person name="Leite T.F."/>
            <person name="Margarido G.R.A."/>
            <person name="Almeida C.A."/>
            <person name="Ferrarezi J.A."/>
            <person name="Labate C.A."/>
        </authorList>
    </citation>
    <scope>NUCLEOTIDE SEQUENCE</scope>
    <source>
        <strain evidence="2">MF-1</strain>
    </source>
</reference>
<organism evidence="2 3">
    <name type="scientific">Austropuccinia psidii MF-1</name>
    <dbReference type="NCBI Taxonomy" id="1389203"/>
    <lineage>
        <taxon>Eukaryota</taxon>
        <taxon>Fungi</taxon>
        <taxon>Dikarya</taxon>
        <taxon>Basidiomycota</taxon>
        <taxon>Pucciniomycotina</taxon>
        <taxon>Pucciniomycetes</taxon>
        <taxon>Pucciniales</taxon>
        <taxon>Sphaerophragmiaceae</taxon>
        <taxon>Austropuccinia</taxon>
    </lineage>
</organism>
<gene>
    <name evidence="2" type="ORF">O181_020542</name>
</gene>
<evidence type="ECO:0000256" key="1">
    <source>
        <dbReference type="SAM" id="MobiDB-lite"/>
    </source>
</evidence>
<evidence type="ECO:0000313" key="2">
    <source>
        <dbReference type="EMBL" id="MBW0480827.1"/>
    </source>
</evidence>
<proteinExistence type="predicted"/>
<dbReference type="AlphaFoldDB" id="A0A9Q3CDP2"/>
<name>A0A9Q3CDP2_9BASI</name>
<comment type="caution">
    <text evidence="2">The sequence shown here is derived from an EMBL/GenBank/DDBJ whole genome shotgun (WGS) entry which is preliminary data.</text>
</comment>